<name>A0A0E9WVE5_ANGAN</name>
<organism evidence="1">
    <name type="scientific">Anguilla anguilla</name>
    <name type="common">European freshwater eel</name>
    <name type="synonym">Muraena anguilla</name>
    <dbReference type="NCBI Taxonomy" id="7936"/>
    <lineage>
        <taxon>Eukaryota</taxon>
        <taxon>Metazoa</taxon>
        <taxon>Chordata</taxon>
        <taxon>Craniata</taxon>
        <taxon>Vertebrata</taxon>
        <taxon>Euteleostomi</taxon>
        <taxon>Actinopterygii</taxon>
        <taxon>Neopterygii</taxon>
        <taxon>Teleostei</taxon>
        <taxon>Anguilliformes</taxon>
        <taxon>Anguillidae</taxon>
        <taxon>Anguilla</taxon>
    </lineage>
</organism>
<protein>
    <submittedName>
        <fullName evidence="1">Uncharacterized protein</fullName>
    </submittedName>
</protein>
<evidence type="ECO:0000313" key="1">
    <source>
        <dbReference type="EMBL" id="JAH93535.1"/>
    </source>
</evidence>
<reference evidence="1" key="2">
    <citation type="journal article" date="2015" name="Fish Shellfish Immunol.">
        <title>Early steps in the European eel (Anguilla anguilla)-Vibrio vulnificus interaction in the gills: Role of the RtxA13 toxin.</title>
        <authorList>
            <person name="Callol A."/>
            <person name="Pajuelo D."/>
            <person name="Ebbesson L."/>
            <person name="Teles M."/>
            <person name="MacKenzie S."/>
            <person name="Amaro C."/>
        </authorList>
    </citation>
    <scope>NUCLEOTIDE SEQUENCE</scope>
</reference>
<dbReference type="AlphaFoldDB" id="A0A0E9WVE5"/>
<reference evidence="1" key="1">
    <citation type="submission" date="2014-11" db="EMBL/GenBank/DDBJ databases">
        <authorList>
            <person name="Amaro Gonzalez C."/>
        </authorList>
    </citation>
    <scope>NUCLEOTIDE SEQUENCE</scope>
</reference>
<proteinExistence type="predicted"/>
<dbReference type="EMBL" id="GBXM01015042">
    <property type="protein sequence ID" value="JAH93535.1"/>
    <property type="molecule type" value="Transcribed_RNA"/>
</dbReference>
<accession>A0A0E9WVE5</accession>
<sequence>MTMQRHLLVSGHYYTILQQTRVQCTAHVLLCSALALNAPNITNWLNKRQSLDCIKHEHPRVNE</sequence>